<dbReference type="GO" id="GO:0046983">
    <property type="term" value="F:protein dimerization activity"/>
    <property type="evidence" value="ECO:0007669"/>
    <property type="project" value="InterPro"/>
</dbReference>
<feature type="compositionally biased region" description="Low complexity" evidence="1">
    <location>
        <begin position="165"/>
        <end position="174"/>
    </location>
</feature>
<proteinExistence type="predicted"/>
<feature type="compositionally biased region" description="Polar residues" evidence="1">
    <location>
        <begin position="92"/>
        <end position="106"/>
    </location>
</feature>
<feature type="region of interest" description="Disordered" evidence="1">
    <location>
        <begin position="65"/>
        <end position="131"/>
    </location>
</feature>
<evidence type="ECO:0000256" key="1">
    <source>
        <dbReference type="SAM" id="MobiDB-lite"/>
    </source>
</evidence>
<dbReference type="EMBL" id="HBGU01031816">
    <property type="protein sequence ID" value="CAD9454626.1"/>
    <property type="molecule type" value="Transcribed_RNA"/>
</dbReference>
<dbReference type="Pfam" id="PF00010">
    <property type="entry name" value="HLH"/>
    <property type="match status" value="1"/>
</dbReference>
<name>A0A7S2DJ27_9EUKA</name>
<dbReference type="PROSITE" id="PS50888">
    <property type="entry name" value="BHLH"/>
    <property type="match status" value="1"/>
</dbReference>
<dbReference type="Gene3D" id="4.10.280.10">
    <property type="entry name" value="Helix-loop-helix DNA-binding domain"/>
    <property type="match status" value="1"/>
</dbReference>
<sequence>MDDTTTVNDDPASASLRPRGGGAIFEQALAVEDMLELVKVDDYATESKGFLKPLDPTASCVPAGFEWVTQMKPPPRLKRNKRKSEDGDTTMGEATSDASTPATNPGNPRAVRSTRRPSRTNAPLPRPLASLDTKSFGVSQLAPLAPVPPRQQPHSRSAARKQPKPAAEPASSEAIQDEGVDPTMPAATPDEFHTGKRARHNQTERQRVDRLNRLFQKVNVTLDDPEADDLEEIGKLAEEKALVVAASESTNKVDQLGGRSKAEVLEGALQTITQLRRMLKEERLARCLDAITGTDTELDGIGIDANSIDEAAAAMNIGESAETIDQSEGHGIKVEADKYENVSWNAEDEMGLVD</sequence>
<evidence type="ECO:0000259" key="2">
    <source>
        <dbReference type="PROSITE" id="PS50888"/>
    </source>
</evidence>
<dbReference type="SUPFAM" id="SSF47459">
    <property type="entry name" value="HLH, helix-loop-helix DNA-binding domain"/>
    <property type="match status" value="1"/>
</dbReference>
<feature type="region of interest" description="Disordered" evidence="1">
    <location>
        <begin position="143"/>
        <end position="206"/>
    </location>
</feature>
<organism evidence="3">
    <name type="scientific">Haptolina brevifila</name>
    <dbReference type="NCBI Taxonomy" id="156173"/>
    <lineage>
        <taxon>Eukaryota</taxon>
        <taxon>Haptista</taxon>
        <taxon>Haptophyta</taxon>
        <taxon>Prymnesiophyceae</taxon>
        <taxon>Prymnesiales</taxon>
        <taxon>Prymnesiaceae</taxon>
        <taxon>Haptolina</taxon>
    </lineage>
</organism>
<gene>
    <name evidence="3" type="ORF">CBRE1094_LOCUS17384</name>
</gene>
<feature type="domain" description="BHLH" evidence="2">
    <location>
        <begin position="195"/>
        <end position="275"/>
    </location>
</feature>
<accession>A0A7S2DJ27</accession>
<evidence type="ECO:0000313" key="3">
    <source>
        <dbReference type="EMBL" id="CAD9454626.1"/>
    </source>
</evidence>
<reference evidence="3" key="1">
    <citation type="submission" date="2021-01" db="EMBL/GenBank/DDBJ databases">
        <authorList>
            <person name="Corre E."/>
            <person name="Pelletier E."/>
            <person name="Niang G."/>
            <person name="Scheremetjew M."/>
            <person name="Finn R."/>
            <person name="Kale V."/>
            <person name="Holt S."/>
            <person name="Cochrane G."/>
            <person name="Meng A."/>
            <person name="Brown T."/>
            <person name="Cohen L."/>
        </authorList>
    </citation>
    <scope>NUCLEOTIDE SEQUENCE</scope>
    <source>
        <strain evidence="3">UTEX LB 985</strain>
    </source>
</reference>
<protein>
    <recommendedName>
        <fullName evidence="2">BHLH domain-containing protein</fullName>
    </recommendedName>
</protein>
<dbReference type="InterPro" id="IPR036638">
    <property type="entry name" value="HLH_DNA-bd_sf"/>
</dbReference>
<dbReference type="AlphaFoldDB" id="A0A7S2DJ27"/>
<feature type="region of interest" description="Disordered" evidence="1">
    <location>
        <begin position="1"/>
        <end position="22"/>
    </location>
</feature>
<dbReference type="InterPro" id="IPR011598">
    <property type="entry name" value="bHLH_dom"/>
</dbReference>